<comment type="caution">
    <text evidence="3">The sequence shown here is derived from an EMBL/GenBank/DDBJ whole genome shotgun (WGS) entry which is preliminary data.</text>
</comment>
<evidence type="ECO:0000256" key="2">
    <source>
        <dbReference type="SAM" id="SignalP"/>
    </source>
</evidence>
<feature type="chain" id="PRO_5038358434" description="LppX_LprAFG lipoprotein" evidence="2">
    <location>
        <begin position="23"/>
        <end position="281"/>
    </location>
</feature>
<proteinExistence type="predicted"/>
<protein>
    <recommendedName>
        <fullName evidence="5">LppX_LprAFG lipoprotein</fullName>
    </recommendedName>
</protein>
<evidence type="ECO:0000313" key="4">
    <source>
        <dbReference type="Proteomes" id="UP000557772"/>
    </source>
</evidence>
<sequence>MRPVIRLTAAAGGLLLAGSLAACGSSPTVSVTSVSAGATRPSSAASSEAASSQATAAPTAKTVVHQARSSAATATSAHLHAVIAVETGDETVDLKGTMDGSNQELTITYPREGTATVRTVDGKYYIKGDRTFWRTAAAADATSAARIAGKWVQTPAETARRLNGLTLRSFIDELIGPQTISESDLEQATTTRSSGGSTPAWLVDSGQGDTLKVSADSAHHLLEAAGPTDGGRGTATIDGWDSQPRITAPAGAITLPGVGGGGGGGSGKGGSDTSTEDGRTT</sequence>
<name>A0A849AN11_9MICO</name>
<dbReference type="Proteomes" id="UP000557772">
    <property type="component" value="Unassembled WGS sequence"/>
</dbReference>
<feature type="signal peptide" evidence="2">
    <location>
        <begin position="1"/>
        <end position="22"/>
    </location>
</feature>
<dbReference type="PROSITE" id="PS51257">
    <property type="entry name" value="PROKAR_LIPOPROTEIN"/>
    <property type="match status" value="1"/>
</dbReference>
<gene>
    <name evidence="3" type="ORF">HJ588_02750</name>
</gene>
<evidence type="ECO:0000313" key="3">
    <source>
        <dbReference type="EMBL" id="NNG38192.1"/>
    </source>
</evidence>
<dbReference type="EMBL" id="JABENB010000001">
    <property type="protein sequence ID" value="NNG38192.1"/>
    <property type="molecule type" value="Genomic_DNA"/>
</dbReference>
<feature type="region of interest" description="Disordered" evidence="1">
    <location>
        <begin position="250"/>
        <end position="281"/>
    </location>
</feature>
<keyword evidence="2" id="KW-0732">Signal</keyword>
<organism evidence="3 4">
    <name type="scientific">Flexivirga aerilata</name>
    <dbReference type="NCBI Taxonomy" id="1656889"/>
    <lineage>
        <taxon>Bacteria</taxon>
        <taxon>Bacillati</taxon>
        <taxon>Actinomycetota</taxon>
        <taxon>Actinomycetes</taxon>
        <taxon>Micrococcales</taxon>
        <taxon>Dermacoccaceae</taxon>
        <taxon>Flexivirga</taxon>
    </lineage>
</organism>
<feature type="compositionally biased region" description="Gly residues" evidence="1">
    <location>
        <begin position="257"/>
        <end position="270"/>
    </location>
</feature>
<reference evidence="3 4" key="1">
    <citation type="submission" date="2020-05" db="EMBL/GenBank/DDBJ databases">
        <title>Flexivirga sp. ID2601S isolated from air conditioner.</title>
        <authorList>
            <person name="Kim D.H."/>
        </authorList>
    </citation>
    <scope>NUCLEOTIDE SEQUENCE [LARGE SCALE GENOMIC DNA]</scope>
    <source>
        <strain evidence="3 4">ID2601S</strain>
    </source>
</reference>
<evidence type="ECO:0000256" key="1">
    <source>
        <dbReference type="SAM" id="MobiDB-lite"/>
    </source>
</evidence>
<evidence type="ECO:0008006" key="5">
    <source>
        <dbReference type="Google" id="ProtNLM"/>
    </source>
</evidence>
<dbReference type="Gene3D" id="2.50.20.20">
    <property type="match status" value="1"/>
</dbReference>
<dbReference type="AlphaFoldDB" id="A0A849AN11"/>
<keyword evidence="4" id="KW-1185">Reference proteome</keyword>
<dbReference type="RefSeq" id="WP_171151714.1">
    <property type="nucleotide sequence ID" value="NZ_JABENB010000001.1"/>
</dbReference>
<accession>A0A849AN11</accession>